<gene>
    <name evidence="2" type="ORF">CEUR00632_LOCUS1620</name>
</gene>
<sequence length="378" mass="39540">MVSAQPHAGLVGASAAPSSVPSELAALITPMTSTFQRGVAARRMAWMVRATRHPFIGSLVPVLLPAILGMLDDAAASVSVSGVHALHHLSAEALPADLLYQRDLLLDTCRRMVAGCEERLWPSVLPATIRTVQAMEGRDPCAAGYHMLAMELLTEAERSFHVKARRLPMLHHFGPLVQAMGLTTTRHLSRLMPLLLEALHAFDAPSRAAASGLVLCVMRATWERLGAHAAILWQHLLSAFCRDAGSLLADGQAPDGSPGKAAAPDASGSDCEQRLPGAPAARIFQLADRLLRQPPGSGGDCGEAAAGARSHDAACAEELARNVFLSCQLLAAFGGASMWDSVSIAAGNEAMLGGTPPAAGALHAYMCSLRPSKVPASA</sequence>
<evidence type="ECO:0000313" key="2">
    <source>
        <dbReference type="EMBL" id="CAD8281585.1"/>
    </source>
</evidence>
<feature type="region of interest" description="Disordered" evidence="1">
    <location>
        <begin position="252"/>
        <end position="273"/>
    </location>
</feature>
<reference evidence="2" key="1">
    <citation type="submission" date="2021-01" db="EMBL/GenBank/DDBJ databases">
        <authorList>
            <person name="Corre E."/>
            <person name="Pelletier E."/>
            <person name="Niang G."/>
            <person name="Scheremetjew M."/>
            <person name="Finn R."/>
            <person name="Kale V."/>
            <person name="Holt S."/>
            <person name="Cochrane G."/>
            <person name="Meng A."/>
            <person name="Brown T."/>
            <person name="Cohen L."/>
        </authorList>
    </citation>
    <scope>NUCLEOTIDE SEQUENCE</scope>
    <source>
        <strain evidence="2">CCMP219</strain>
    </source>
</reference>
<proteinExistence type="predicted"/>
<dbReference type="PANTHER" id="PTHR14873:SF1">
    <property type="entry name" value="OS06G0694100 PROTEIN"/>
    <property type="match status" value="1"/>
</dbReference>
<dbReference type="AlphaFoldDB" id="A0A7R9V1Q0"/>
<evidence type="ECO:0000256" key="1">
    <source>
        <dbReference type="SAM" id="MobiDB-lite"/>
    </source>
</evidence>
<accession>A0A7R9V1Q0</accession>
<dbReference type="PANTHER" id="PTHR14873">
    <property type="entry name" value="OS06G0694100 PROTEIN"/>
    <property type="match status" value="1"/>
</dbReference>
<protein>
    <submittedName>
        <fullName evidence="2">Uncharacterized protein</fullName>
    </submittedName>
</protein>
<dbReference type="EMBL" id="HBEC01003514">
    <property type="protein sequence ID" value="CAD8281585.1"/>
    <property type="molecule type" value="Transcribed_RNA"/>
</dbReference>
<name>A0A7R9V1Q0_9CHLO</name>
<organism evidence="2">
    <name type="scientific">Chlamydomonas euryale</name>
    <dbReference type="NCBI Taxonomy" id="1486919"/>
    <lineage>
        <taxon>Eukaryota</taxon>
        <taxon>Viridiplantae</taxon>
        <taxon>Chlorophyta</taxon>
        <taxon>core chlorophytes</taxon>
        <taxon>Chlorophyceae</taxon>
        <taxon>CS clade</taxon>
        <taxon>Chlamydomonadales</taxon>
        <taxon>Chlamydomonadaceae</taxon>
        <taxon>Chlamydomonas</taxon>
    </lineage>
</organism>